<name>A0ABQ2LL42_9ACTN</name>
<dbReference type="Gene3D" id="3.20.20.60">
    <property type="entry name" value="Phosphoenolpyruvate-binding domains"/>
    <property type="match status" value="1"/>
</dbReference>
<dbReference type="PANTHER" id="PTHR42905:SF16">
    <property type="entry name" value="CARBOXYPHOSPHONOENOLPYRUVATE PHOSPHONOMUTASE-LIKE PROTEIN (AFU_ORTHOLOGUE AFUA_5G07230)"/>
    <property type="match status" value="1"/>
</dbReference>
<dbReference type="InterPro" id="IPR040442">
    <property type="entry name" value="Pyrv_kinase-like_dom_sf"/>
</dbReference>
<sequence length="276" mass="28208">MSVDARTQDKALRLRALLDESVLVLPNAWDAGSAAVIAAAGARAIATTSAGVSWALGLANGRLSRAEMAEAARRVTAAVDVPVTVDVEAGYGPTPQDVAATVHAVIEAGAVGINLEDSTAAGGPLFTVQEQAARIRAARHAATEAGLPELLINARTDVFIFQIGEPETRLDEVLTRTAAYAEAGADGIFVPKLLDLAALHRLAESTSLPVNALAGPGGPSVAQLTEAGVRRISLGTGVAQAAYAAARQAALEVLSTGTYTTLDSSHGFNPDGLFSH</sequence>
<reference evidence="2" key="1">
    <citation type="journal article" date="2019" name="Int. J. Syst. Evol. Microbiol.">
        <title>The Global Catalogue of Microorganisms (GCM) 10K type strain sequencing project: providing services to taxonomists for standard genome sequencing and annotation.</title>
        <authorList>
            <consortium name="The Broad Institute Genomics Platform"/>
            <consortium name="The Broad Institute Genome Sequencing Center for Infectious Disease"/>
            <person name="Wu L."/>
            <person name="Ma J."/>
        </authorList>
    </citation>
    <scope>NUCLEOTIDE SEQUENCE [LARGE SCALE GENOMIC DNA]</scope>
    <source>
        <strain evidence="2">CGMCC 4.7349</strain>
    </source>
</reference>
<dbReference type="Pfam" id="PF13714">
    <property type="entry name" value="PEP_mutase"/>
    <property type="match status" value="1"/>
</dbReference>
<dbReference type="SUPFAM" id="SSF51621">
    <property type="entry name" value="Phosphoenolpyruvate/pyruvate domain"/>
    <property type="match status" value="1"/>
</dbReference>
<dbReference type="InterPro" id="IPR039556">
    <property type="entry name" value="ICL/PEPM"/>
</dbReference>
<evidence type="ECO:0000313" key="1">
    <source>
        <dbReference type="EMBL" id="GGO39426.1"/>
    </source>
</evidence>
<protein>
    <recommendedName>
        <fullName evidence="3">Isocitrate lyase/phosphoenolpyruvate mutase family protein</fullName>
    </recommendedName>
</protein>
<organism evidence="1 2">
    <name type="scientific">Streptomyces lasiicapitis</name>
    <dbReference type="NCBI Taxonomy" id="1923961"/>
    <lineage>
        <taxon>Bacteria</taxon>
        <taxon>Bacillati</taxon>
        <taxon>Actinomycetota</taxon>
        <taxon>Actinomycetes</taxon>
        <taxon>Kitasatosporales</taxon>
        <taxon>Streptomycetaceae</taxon>
        <taxon>Streptomyces</taxon>
    </lineage>
</organism>
<proteinExistence type="predicted"/>
<gene>
    <name evidence="1" type="ORF">GCM10012286_16020</name>
</gene>
<dbReference type="EMBL" id="BMNG01000003">
    <property type="protein sequence ID" value="GGO39426.1"/>
    <property type="molecule type" value="Genomic_DNA"/>
</dbReference>
<dbReference type="InterPro" id="IPR015813">
    <property type="entry name" value="Pyrv/PenolPyrv_kinase-like_dom"/>
</dbReference>
<dbReference type="PANTHER" id="PTHR42905">
    <property type="entry name" value="PHOSPHOENOLPYRUVATE CARBOXYLASE"/>
    <property type="match status" value="1"/>
</dbReference>
<keyword evidence="2" id="KW-1185">Reference proteome</keyword>
<dbReference type="CDD" id="cd00377">
    <property type="entry name" value="ICL_PEPM"/>
    <property type="match status" value="1"/>
</dbReference>
<evidence type="ECO:0008006" key="3">
    <source>
        <dbReference type="Google" id="ProtNLM"/>
    </source>
</evidence>
<accession>A0ABQ2LL42</accession>
<dbReference type="Proteomes" id="UP000656881">
    <property type="component" value="Unassembled WGS sequence"/>
</dbReference>
<comment type="caution">
    <text evidence="1">The sequence shown here is derived from an EMBL/GenBank/DDBJ whole genome shotgun (WGS) entry which is preliminary data.</text>
</comment>
<evidence type="ECO:0000313" key="2">
    <source>
        <dbReference type="Proteomes" id="UP000656881"/>
    </source>
</evidence>
<dbReference type="RefSeq" id="WP_189173372.1">
    <property type="nucleotide sequence ID" value="NZ_BMNG01000003.1"/>
</dbReference>